<dbReference type="Pfam" id="PF00072">
    <property type="entry name" value="Response_reg"/>
    <property type="match status" value="1"/>
</dbReference>
<evidence type="ECO:0000256" key="3">
    <source>
        <dbReference type="PROSITE-ProRule" id="PRU00169"/>
    </source>
</evidence>
<dbReference type="PANTHER" id="PTHR44591">
    <property type="entry name" value="STRESS RESPONSE REGULATOR PROTEIN 1"/>
    <property type="match status" value="1"/>
</dbReference>
<dbReference type="InterPro" id="IPR011006">
    <property type="entry name" value="CheY-like_superfamily"/>
</dbReference>
<dbReference type="SUPFAM" id="SSF52172">
    <property type="entry name" value="CheY-like"/>
    <property type="match status" value="1"/>
</dbReference>
<dbReference type="Proteomes" id="UP000664344">
    <property type="component" value="Unassembled WGS sequence"/>
</dbReference>
<dbReference type="PROSITE" id="PS50110">
    <property type="entry name" value="RESPONSE_REGULATORY"/>
    <property type="match status" value="1"/>
</dbReference>
<dbReference type="CDD" id="cd00156">
    <property type="entry name" value="REC"/>
    <property type="match status" value="1"/>
</dbReference>
<comment type="caution">
    <text evidence="6">The sequence shown here is derived from an EMBL/GenBank/DDBJ whole genome shotgun (WGS) entry which is preliminary data.</text>
</comment>
<dbReference type="PANTHER" id="PTHR44591:SF14">
    <property type="entry name" value="PROTEIN PILG"/>
    <property type="match status" value="1"/>
</dbReference>
<dbReference type="InterPro" id="IPR050595">
    <property type="entry name" value="Bact_response_regulator"/>
</dbReference>
<name>A0ABS3BJA4_9GAMM</name>
<evidence type="ECO:0000256" key="1">
    <source>
        <dbReference type="ARBA" id="ARBA00022553"/>
    </source>
</evidence>
<evidence type="ECO:0000256" key="4">
    <source>
        <dbReference type="SAM" id="Coils"/>
    </source>
</evidence>
<dbReference type="SMART" id="SM00448">
    <property type="entry name" value="REC"/>
    <property type="match status" value="1"/>
</dbReference>
<organism evidence="6 7">
    <name type="scientific">Marinobacter daepoensis</name>
    <dbReference type="NCBI Taxonomy" id="262077"/>
    <lineage>
        <taxon>Bacteria</taxon>
        <taxon>Pseudomonadati</taxon>
        <taxon>Pseudomonadota</taxon>
        <taxon>Gammaproteobacteria</taxon>
        <taxon>Pseudomonadales</taxon>
        <taxon>Marinobacteraceae</taxon>
        <taxon>Marinobacter</taxon>
    </lineage>
</organism>
<evidence type="ECO:0000313" key="7">
    <source>
        <dbReference type="Proteomes" id="UP000664344"/>
    </source>
</evidence>
<protein>
    <submittedName>
        <fullName evidence="6">Response regulator</fullName>
    </submittedName>
</protein>
<evidence type="ECO:0000313" key="6">
    <source>
        <dbReference type="EMBL" id="MBN7771656.1"/>
    </source>
</evidence>
<dbReference type="InterPro" id="IPR001789">
    <property type="entry name" value="Sig_transdc_resp-reg_receiver"/>
</dbReference>
<keyword evidence="7" id="KW-1185">Reference proteome</keyword>
<reference evidence="6 7" key="1">
    <citation type="submission" date="2021-02" db="EMBL/GenBank/DDBJ databases">
        <title>PHA producing bacteria isolated from coastal sediment in Guangdong, Shenzhen.</title>
        <authorList>
            <person name="Zheng W."/>
            <person name="Yu S."/>
            <person name="Huang Y."/>
        </authorList>
    </citation>
    <scope>NUCLEOTIDE SEQUENCE [LARGE SCALE GENOMIC DNA]</scope>
    <source>
        <strain evidence="6 7">TN21-5</strain>
    </source>
</reference>
<dbReference type="RefSeq" id="WP_029655439.1">
    <property type="nucleotide sequence ID" value="NZ_JAFKDB010000023.1"/>
</dbReference>
<evidence type="ECO:0000259" key="5">
    <source>
        <dbReference type="PROSITE" id="PS50110"/>
    </source>
</evidence>
<keyword evidence="4" id="KW-0175">Coiled coil</keyword>
<feature type="coiled-coil region" evidence="4">
    <location>
        <begin position="152"/>
        <end position="189"/>
    </location>
</feature>
<sequence>MPRGHALIIEDSSTARILLSRLLERADISTTGVATAEQAFPLLQQEHFDLIFLDHLLPGMDGFAALERLKQDPGTRDIPVFMYTSQNAERYVQEARNLGAAGVIRKQVDRDQLMRTLDIILSNVPDQEQSDAIRVAVEEGGIQAANSPEQSSRGITGRLSTLEIAYEELEEEARELRSTLAEIQLKQSQQADRYRNRLRWVAGLTFTTFVVVIWGLSSQGSLLNEHIARADEQIGLLHSIVGGVIELIGRQ</sequence>
<gene>
    <name evidence="6" type="ORF">JYP53_17245</name>
</gene>
<accession>A0ABS3BJA4</accession>
<dbReference type="EMBL" id="JAFKDB010000023">
    <property type="protein sequence ID" value="MBN7771656.1"/>
    <property type="molecule type" value="Genomic_DNA"/>
</dbReference>
<keyword evidence="1 3" id="KW-0597">Phosphoprotein</keyword>
<keyword evidence="2" id="KW-0902">Two-component regulatory system</keyword>
<feature type="domain" description="Response regulatory" evidence="5">
    <location>
        <begin position="5"/>
        <end position="121"/>
    </location>
</feature>
<evidence type="ECO:0000256" key="2">
    <source>
        <dbReference type="ARBA" id="ARBA00023012"/>
    </source>
</evidence>
<proteinExistence type="predicted"/>
<dbReference type="Gene3D" id="3.40.50.2300">
    <property type="match status" value="1"/>
</dbReference>
<feature type="modified residue" description="4-aspartylphosphate" evidence="3">
    <location>
        <position position="54"/>
    </location>
</feature>